<dbReference type="EMBL" id="LAZR01049438">
    <property type="protein sequence ID" value="KKK89647.1"/>
    <property type="molecule type" value="Genomic_DNA"/>
</dbReference>
<proteinExistence type="predicted"/>
<organism evidence="1">
    <name type="scientific">marine sediment metagenome</name>
    <dbReference type="NCBI Taxonomy" id="412755"/>
    <lineage>
        <taxon>unclassified sequences</taxon>
        <taxon>metagenomes</taxon>
        <taxon>ecological metagenomes</taxon>
    </lineage>
</organism>
<name>A0A0F8Z7A9_9ZZZZ</name>
<dbReference type="AlphaFoldDB" id="A0A0F8Z7A9"/>
<accession>A0A0F8Z7A9</accession>
<gene>
    <name evidence="1" type="ORF">LCGC14_2731000</name>
</gene>
<comment type="caution">
    <text evidence="1">The sequence shown here is derived from an EMBL/GenBank/DDBJ whole genome shotgun (WGS) entry which is preliminary data.</text>
</comment>
<reference evidence="1" key="1">
    <citation type="journal article" date="2015" name="Nature">
        <title>Complex archaea that bridge the gap between prokaryotes and eukaryotes.</title>
        <authorList>
            <person name="Spang A."/>
            <person name="Saw J.H."/>
            <person name="Jorgensen S.L."/>
            <person name="Zaremba-Niedzwiedzka K."/>
            <person name="Martijn J."/>
            <person name="Lind A.E."/>
            <person name="van Eijk R."/>
            <person name="Schleper C."/>
            <person name="Guy L."/>
            <person name="Ettema T.J."/>
        </authorList>
    </citation>
    <scope>NUCLEOTIDE SEQUENCE</scope>
</reference>
<sequence length="95" mass="11196">MKELDVNNYDPKTIFGISVGNEWFEALNMTSPVFVDPDVARIYRICLDWDTYKKQFVPSVNALNKEKQLKIAVERLIVKYSPERMAELKKRRDEV</sequence>
<evidence type="ECO:0000313" key="1">
    <source>
        <dbReference type="EMBL" id="KKK89647.1"/>
    </source>
</evidence>
<protein>
    <submittedName>
        <fullName evidence="1">Uncharacterized protein</fullName>
    </submittedName>
</protein>